<organism evidence="1 2">
    <name type="scientific">Streptomyces broussonetiae</name>
    <dbReference type="NCBI Taxonomy" id="2686304"/>
    <lineage>
        <taxon>Bacteria</taxon>
        <taxon>Bacillati</taxon>
        <taxon>Actinomycetota</taxon>
        <taxon>Actinomycetes</taxon>
        <taxon>Kitasatosporales</taxon>
        <taxon>Streptomycetaceae</taxon>
        <taxon>Streptomyces</taxon>
    </lineage>
</organism>
<dbReference type="EMBL" id="JAYMRP010000003">
    <property type="protein sequence ID" value="MFB8772154.1"/>
    <property type="molecule type" value="Genomic_DNA"/>
</dbReference>
<name>A0ABV5E5R1_9ACTN</name>
<gene>
    <name evidence="1" type="ORF">VSS16_05315</name>
</gene>
<keyword evidence="2" id="KW-1185">Reference proteome</keyword>
<evidence type="ECO:0000313" key="2">
    <source>
        <dbReference type="Proteomes" id="UP001585080"/>
    </source>
</evidence>
<dbReference type="RefSeq" id="WP_376731135.1">
    <property type="nucleotide sequence ID" value="NZ_JAYMRP010000003.1"/>
</dbReference>
<comment type="caution">
    <text evidence="1">The sequence shown here is derived from an EMBL/GenBank/DDBJ whole genome shotgun (WGS) entry which is preliminary data.</text>
</comment>
<evidence type="ECO:0000313" key="1">
    <source>
        <dbReference type="EMBL" id="MFB8772154.1"/>
    </source>
</evidence>
<protein>
    <submittedName>
        <fullName evidence="1">Uncharacterized protein</fullName>
    </submittedName>
</protein>
<proteinExistence type="predicted"/>
<dbReference type="Proteomes" id="UP001585080">
    <property type="component" value="Unassembled WGS sequence"/>
</dbReference>
<accession>A0ABV5E5R1</accession>
<reference evidence="1 2" key="1">
    <citation type="submission" date="2024-01" db="EMBL/GenBank/DDBJ databases">
        <title>Genome mining of biosynthetic gene clusters to explore secondary metabolites of Streptomyces sp.</title>
        <authorList>
            <person name="Baig A."/>
            <person name="Ajitkumar Shintre N."/>
            <person name="Kumar H."/>
            <person name="Anbarasu A."/>
            <person name="Ramaiah S."/>
        </authorList>
    </citation>
    <scope>NUCLEOTIDE SEQUENCE [LARGE SCALE GENOMIC DNA]</scope>
    <source>
        <strain evidence="1 2">A57</strain>
    </source>
</reference>
<sequence length="141" mass="15811">MKQWLPSHPTGLLYRDCTTGMAHGNIRWPEGRPPTPFGCRWCGAEQRGHGRRSLRGQSPHTWEQPTQAQIKARMLARRAAYKAVCRCPDPMEALAPLPLAPVVDPWKCEAEHCRMHDYLIGGWLRPLSFGEAVDVWAGGAS</sequence>